<dbReference type="AlphaFoldDB" id="G2Q7U1"/>
<proteinExistence type="predicted"/>
<dbReference type="GeneID" id="11512248"/>
<evidence type="ECO:0000313" key="3">
    <source>
        <dbReference type="EMBL" id="AEO56950.1"/>
    </source>
</evidence>
<organism evidence="3 4">
    <name type="scientific">Thermothelomyces thermophilus (strain ATCC 42464 / BCRC 31852 / DSM 1799)</name>
    <name type="common">Sporotrichum thermophile</name>
    <dbReference type="NCBI Taxonomy" id="573729"/>
    <lineage>
        <taxon>Eukaryota</taxon>
        <taxon>Fungi</taxon>
        <taxon>Dikarya</taxon>
        <taxon>Ascomycota</taxon>
        <taxon>Pezizomycotina</taxon>
        <taxon>Sordariomycetes</taxon>
        <taxon>Sordariomycetidae</taxon>
        <taxon>Sordariales</taxon>
        <taxon>Chaetomiaceae</taxon>
        <taxon>Thermothelomyces</taxon>
    </lineage>
</organism>
<dbReference type="Proteomes" id="UP000007322">
    <property type="component" value="Chromosome 2"/>
</dbReference>
<feature type="compositionally biased region" description="Gly residues" evidence="1">
    <location>
        <begin position="729"/>
        <end position="740"/>
    </location>
</feature>
<feature type="transmembrane region" description="Helical" evidence="2">
    <location>
        <begin position="48"/>
        <end position="66"/>
    </location>
</feature>
<dbReference type="VEuPathDB" id="FungiDB:MYCTH_2302520"/>
<keyword evidence="2" id="KW-1133">Transmembrane helix</keyword>
<keyword evidence="4" id="KW-1185">Reference proteome</keyword>
<dbReference type="InParanoid" id="G2Q7U1"/>
<dbReference type="InterPro" id="IPR021822">
    <property type="entry name" value="DUF3405"/>
</dbReference>
<keyword evidence="2" id="KW-0812">Transmembrane</keyword>
<name>G2Q7U1_THET4</name>
<evidence type="ECO:0000313" key="4">
    <source>
        <dbReference type="Proteomes" id="UP000007322"/>
    </source>
</evidence>
<dbReference type="PANTHER" id="PTHR36205:SF3">
    <property type="entry name" value="MAJOR FACILITATOR SUPERFAMILY TRANSPORTER"/>
    <property type="match status" value="1"/>
</dbReference>
<feature type="region of interest" description="Disordered" evidence="1">
    <location>
        <begin position="729"/>
        <end position="750"/>
    </location>
</feature>
<protein>
    <recommendedName>
        <fullName evidence="5">Major facilitator superfamily transporter</fullName>
    </recommendedName>
</protein>
<dbReference type="PANTHER" id="PTHR36205">
    <property type="entry name" value="CHROMOSOME 19, WHOLE GENOME SHOTGUN SEQUENCE"/>
    <property type="match status" value="1"/>
</dbReference>
<reference evidence="3 4" key="1">
    <citation type="journal article" date="2011" name="Nat. Biotechnol.">
        <title>Comparative genomic analysis of the thermophilic biomass-degrading fungi Myceliophthora thermophila and Thielavia terrestris.</title>
        <authorList>
            <person name="Berka R.M."/>
            <person name="Grigoriev I.V."/>
            <person name="Otillar R."/>
            <person name="Salamov A."/>
            <person name="Grimwood J."/>
            <person name="Reid I."/>
            <person name="Ishmael N."/>
            <person name="John T."/>
            <person name="Darmond C."/>
            <person name="Moisan M.-C."/>
            <person name="Henrissat B."/>
            <person name="Coutinho P.M."/>
            <person name="Lombard V."/>
            <person name="Natvig D.O."/>
            <person name="Lindquist E."/>
            <person name="Schmutz J."/>
            <person name="Lucas S."/>
            <person name="Harris P."/>
            <person name="Powlowski J."/>
            <person name="Bellemare A."/>
            <person name="Taylor D."/>
            <person name="Butler G."/>
            <person name="de Vries R.P."/>
            <person name="Allijn I.E."/>
            <person name="van den Brink J."/>
            <person name="Ushinsky S."/>
            <person name="Storms R."/>
            <person name="Powell A.J."/>
            <person name="Paulsen I.T."/>
            <person name="Elbourne L.D.H."/>
            <person name="Baker S.E."/>
            <person name="Magnuson J."/>
            <person name="LaBoissiere S."/>
            <person name="Clutterbuck A.J."/>
            <person name="Martinez D."/>
            <person name="Wogulis M."/>
            <person name="de Leon A.L."/>
            <person name="Rey M.W."/>
            <person name="Tsang A."/>
        </authorList>
    </citation>
    <scope>NUCLEOTIDE SEQUENCE [LARGE SCALE GENOMIC DNA]</scope>
    <source>
        <strain evidence="4">ATCC 42464 / BCRC 31852 / DSM 1799</strain>
    </source>
</reference>
<dbReference type="Pfam" id="PF11885">
    <property type="entry name" value="DUF3405"/>
    <property type="match status" value="1"/>
</dbReference>
<accession>G2Q7U1</accession>
<feature type="compositionally biased region" description="Low complexity" evidence="1">
    <location>
        <begin position="311"/>
        <end position="334"/>
    </location>
</feature>
<keyword evidence="2" id="KW-0472">Membrane</keyword>
<dbReference type="HOGENOM" id="CLU_009650_1_0_1"/>
<dbReference type="RefSeq" id="XP_003662195.1">
    <property type="nucleotide sequence ID" value="XM_003662147.1"/>
</dbReference>
<dbReference type="OMA" id="SGHYYEF"/>
<dbReference type="OrthoDB" id="3353407at2759"/>
<gene>
    <name evidence="3" type="ORF">MYCTH_2302520</name>
</gene>
<evidence type="ECO:0000256" key="2">
    <source>
        <dbReference type="SAM" id="Phobius"/>
    </source>
</evidence>
<sequence length="778" mass="87364">MGRPSFIPKSSSSLTSLLSNNENSLLPRPVYQKPKIRTLLGHCLYRRVILWTAAGLALLFLTLSSGKRELRRERLLDLVHSKPYAKDTSYVHGAKGIKNDPGVVVVVAGSENSEEGSPSNWREGMPHWLKYKHLDGFFVGLKALVPAREYKPEYPGLPGEKSPYPLTISYTGLPTPTPYVPQPDYESPEYKAQYHPVKPCYLDKDNKIPVPDLYAYNGVVQGQPEPVIGSHGLLGLRDDVCFDRFGRYGPYGLGYSFEEGGVEVGMDTERAGSDAVWAKTGKINYDNIDWGEAQDWCYESNKERFVESGAQTQPSPTRSTTTNAERSSSSSGGTQKKKIPRTAVVVRAYTGFQWTHHAVLNFRAMISELALRSGGEYTVHFLLHVRDDNEAIWADPATAQRVLDDNVPAEFHSICTLWSEEQMRLVYPGQFGRSFSNPSGGDIHGVYRSAHMPLQYFAMNHPEYDHFWNWELDMRWLGNYYELFDRLGTWAKQQSRVGAWERSAKYYIPRYHGDWANFTALVHNETLASGRSPIFGPVSFAGRARLRAEEAGQSFIPPSCATRTDPACGVGEDADLITLNPIFDAEDSGWVFASDVTGYNTALPPPPRRCAIVTASRLSRRLLAAMHEETWRLRHTMFSEMFPATVALHRGLKAVYAPHPVSLDRRWDLAAVDRAFNGGRDGSSGGRGSPFDLRNEHNHKGTTWYYHSEFAGLLWRRWLGYAQYDGRGPDGGRSGDGTLRGGKVEEERASGTGRMCLRSMLLHPIKWEHPSELEGWQP</sequence>
<dbReference type="EMBL" id="CP003003">
    <property type="protein sequence ID" value="AEO56950.1"/>
    <property type="molecule type" value="Genomic_DNA"/>
</dbReference>
<feature type="region of interest" description="Disordered" evidence="1">
    <location>
        <begin position="307"/>
        <end position="338"/>
    </location>
</feature>
<dbReference type="KEGG" id="mtm:MYCTH_2302520"/>
<evidence type="ECO:0000256" key="1">
    <source>
        <dbReference type="SAM" id="MobiDB-lite"/>
    </source>
</evidence>
<evidence type="ECO:0008006" key="5">
    <source>
        <dbReference type="Google" id="ProtNLM"/>
    </source>
</evidence>
<dbReference type="eggNOG" id="ENOG502SMK2">
    <property type="taxonomic scope" value="Eukaryota"/>
</dbReference>